<protein>
    <submittedName>
        <fullName evidence="1">Uncharacterized protein</fullName>
    </submittedName>
</protein>
<dbReference type="KEGG" id="pph:Ppha_2042"/>
<dbReference type="HOGENOM" id="CLU_2555264_0_0_10"/>
<name>B4SCP5_PELPB</name>
<dbReference type="OrthoDB" id="9554102at2"/>
<dbReference type="Proteomes" id="UP000002724">
    <property type="component" value="Chromosome"/>
</dbReference>
<reference evidence="1 2" key="1">
    <citation type="submission" date="2008-06" db="EMBL/GenBank/DDBJ databases">
        <title>Complete sequence of Pelodictyon phaeoclathratiforme BU-1.</title>
        <authorList>
            <consortium name="US DOE Joint Genome Institute"/>
            <person name="Lucas S."/>
            <person name="Copeland A."/>
            <person name="Lapidus A."/>
            <person name="Glavina del Rio T."/>
            <person name="Dalin E."/>
            <person name="Tice H."/>
            <person name="Bruce D."/>
            <person name="Goodwin L."/>
            <person name="Pitluck S."/>
            <person name="Schmutz J."/>
            <person name="Larimer F."/>
            <person name="Land M."/>
            <person name="Hauser L."/>
            <person name="Kyrpides N."/>
            <person name="Mikhailova N."/>
            <person name="Liu Z."/>
            <person name="Li T."/>
            <person name="Zhao F."/>
            <person name="Overmann J."/>
            <person name="Bryant D.A."/>
            <person name="Richardson P."/>
        </authorList>
    </citation>
    <scope>NUCLEOTIDE SEQUENCE [LARGE SCALE GENOMIC DNA]</scope>
    <source>
        <strain evidence="2">DSM 5477 / BU-1</strain>
    </source>
</reference>
<dbReference type="STRING" id="324925.Ppha_2042"/>
<evidence type="ECO:0000313" key="1">
    <source>
        <dbReference type="EMBL" id="ACF44250.1"/>
    </source>
</evidence>
<organism evidence="1 2">
    <name type="scientific">Pelodictyon phaeoclathratiforme (strain DSM 5477 / BU-1)</name>
    <dbReference type="NCBI Taxonomy" id="324925"/>
    <lineage>
        <taxon>Bacteria</taxon>
        <taxon>Pseudomonadati</taxon>
        <taxon>Chlorobiota</taxon>
        <taxon>Chlorobiia</taxon>
        <taxon>Chlorobiales</taxon>
        <taxon>Chlorobiaceae</taxon>
        <taxon>Chlorobium/Pelodictyon group</taxon>
        <taxon>Pelodictyon</taxon>
    </lineage>
</organism>
<accession>B4SCP5</accession>
<dbReference type="EMBL" id="CP001110">
    <property type="protein sequence ID" value="ACF44250.1"/>
    <property type="molecule type" value="Genomic_DNA"/>
</dbReference>
<dbReference type="AlphaFoldDB" id="B4SCP5"/>
<evidence type="ECO:0000313" key="2">
    <source>
        <dbReference type="Proteomes" id="UP000002724"/>
    </source>
</evidence>
<gene>
    <name evidence="1" type="ordered locus">Ppha_2042</name>
</gene>
<sequence>MTIRVSETTRNIVCKSLGIDRLSAVIDMSYGGFSTAADVDRETTKLYSDSNRGSVGLNAGRFYTAREYEERINRIKNLRLPY</sequence>
<keyword evidence="2" id="KW-1185">Reference proteome</keyword>
<dbReference type="RefSeq" id="WP_012508729.1">
    <property type="nucleotide sequence ID" value="NC_011060.1"/>
</dbReference>
<proteinExistence type="predicted"/>